<evidence type="ECO:0000256" key="5">
    <source>
        <dbReference type="ARBA" id="ARBA00022786"/>
    </source>
</evidence>
<keyword evidence="5" id="KW-0833">Ubl conjugation pathway</keyword>
<evidence type="ECO:0000313" key="12">
    <source>
        <dbReference type="Proteomes" id="UP000245609"/>
    </source>
</evidence>
<evidence type="ECO:0000256" key="1">
    <source>
        <dbReference type="ARBA" id="ARBA00004123"/>
    </source>
</evidence>
<evidence type="ECO:0000259" key="10">
    <source>
        <dbReference type="PROSITE" id="PS50127"/>
    </source>
</evidence>
<evidence type="ECO:0000256" key="3">
    <source>
        <dbReference type="ARBA" id="ARBA00022664"/>
    </source>
</evidence>
<feature type="domain" description="UBC core" evidence="10">
    <location>
        <begin position="10"/>
        <end position="168"/>
    </location>
</feature>
<dbReference type="OrthoDB" id="1158011at2759"/>
<keyword evidence="12" id="KW-1185">Reference proteome</keyword>
<evidence type="ECO:0000313" key="11">
    <source>
        <dbReference type="EMBL" id="PVV04535.1"/>
    </source>
</evidence>
<dbReference type="InterPro" id="IPR050113">
    <property type="entry name" value="Ub_conjugating_enzyme"/>
</dbReference>
<dbReference type="GO" id="GO:0000398">
    <property type="term" value="P:mRNA splicing, via spliceosome"/>
    <property type="evidence" value="ECO:0007669"/>
    <property type="project" value="UniProtKB-UniRule"/>
</dbReference>
<evidence type="ECO:0000256" key="2">
    <source>
        <dbReference type="ARBA" id="ARBA00006164"/>
    </source>
</evidence>
<evidence type="ECO:0000256" key="4">
    <source>
        <dbReference type="ARBA" id="ARBA00022728"/>
    </source>
</evidence>
<dbReference type="SMART" id="SM00212">
    <property type="entry name" value="UBCc"/>
    <property type="match status" value="1"/>
</dbReference>
<evidence type="ECO:0000256" key="8">
    <source>
        <dbReference type="RuleBase" id="RU367025"/>
    </source>
</evidence>
<dbReference type="InterPro" id="IPR005037">
    <property type="entry name" value="PRP38"/>
</dbReference>
<dbReference type="FunFam" id="3.10.110.10:FF:000109">
    <property type="entry name" value="Ubiquitin-conjugating enzyme E2 J2-like"/>
    <property type="match status" value="1"/>
</dbReference>
<dbReference type="EMBL" id="MBFS01000112">
    <property type="protein sequence ID" value="PVV04535.1"/>
    <property type="molecule type" value="Genomic_DNA"/>
</dbReference>
<evidence type="ECO:0000256" key="9">
    <source>
        <dbReference type="SAM" id="MobiDB-lite"/>
    </source>
</evidence>
<evidence type="ECO:0000256" key="7">
    <source>
        <dbReference type="ARBA" id="ARBA00023242"/>
    </source>
</evidence>
<dbReference type="Pfam" id="PF03371">
    <property type="entry name" value="PRP38"/>
    <property type="match status" value="1"/>
</dbReference>
<dbReference type="PANTHER" id="PTHR24067">
    <property type="entry name" value="UBIQUITIN-CONJUGATING ENZYME E2"/>
    <property type="match status" value="1"/>
</dbReference>
<dbReference type="AlphaFoldDB" id="A0A2T9ZIW4"/>
<dbReference type="Gene3D" id="3.10.110.10">
    <property type="entry name" value="Ubiquitin Conjugating Enzyme"/>
    <property type="match status" value="1"/>
</dbReference>
<keyword evidence="4 8" id="KW-0747">Spliceosome</keyword>
<keyword evidence="7 8" id="KW-0539">Nucleus</keyword>
<dbReference type="InterPro" id="IPR016135">
    <property type="entry name" value="UBQ-conjugating_enzyme/RWD"/>
</dbReference>
<comment type="similarity">
    <text evidence="2 8">Belongs to the PRP38 family.</text>
</comment>
<dbReference type="Proteomes" id="UP000245609">
    <property type="component" value="Unassembled WGS sequence"/>
</dbReference>
<dbReference type="SUPFAM" id="SSF54495">
    <property type="entry name" value="UBC-like"/>
    <property type="match status" value="1"/>
</dbReference>
<feature type="region of interest" description="Disordered" evidence="9">
    <location>
        <begin position="247"/>
        <end position="267"/>
    </location>
</feature>
<gene>
    <name evidence="11" type="ORF">BB560_000959</name>
</gene>
<dbReference type="PROSITE" id="PS50127">
    <property type="entry name" value="UBC_2"/>
    <property type="match status" value="1"/>
</dbReference>
<comment type="function">
    <text evidence="8">Required for pre-mRNA splicing.</text>
</comment>
<proteinExistence type="inferred from homology"/>
<comment type="caution">
    <text evidence="11">The sequence shown here is derived from an EMBL/GenBank/DDBJ whole genome shotgun (WGS) entry which is preliminary data.</text>
</comment>
<dbReference type="InterPro" id="IPR000608">
    <property type="entry name" value="UBC"/>
</dbReference>
<organism evidence="11 12">
    <name type="scientific">Smittium megazygosporum</name>
    <dbReference type="NCBI Taxonomy" id="133381"/>
    <lineage>
        <taxon>Eukaryota</taxon>
        <taxon>Fungi</taxon>
        <taxon>Fungi incertae sedis</taxon>
        <taxon>Zoopagomycota</taxon>
        <taxon>Kickxellomycotina</taxon>
        <taxon>Harpellomycetes</taxon>
        <taxon>Harpellales</taxon>
        <taxon>Legeriomycetaceae</taxon>
        <taxon>Smittium</taxon>
    </lineage>
</organism>
<dbReference type="CDD" id="cd23799">
    <property type="entry name" value="UBCc_UBE2J"/>
    <property type="match status" value="1"/>
</dbReference>
<dbReference type="Pfam" id="PF00179">
    <property type="entry name" value="UQ_con"/>
    <property type="match status" value="1"/>
</dbReference>
<name>A0A2T9ZIW4_9FUNG</name>
<reference evidence="11 12" key="1">
    <citation type="journal article" date="2018" name="MBio">
        <title>Comparative Genomics Reveals the Core Gene Toolbox for the Fungus-Insect Symbiosis.</title>
        <authorList>
            <person name="Wang Y."/>
            <person name="Stata M."/>
            <person name="Wang W."/>
            <person name="Stajich J.E."/>
            <person name="White M.M."/>
            <person name="Moncalvo J.M."/>
        </authorList>
    </citation>
    <scope>NUCLEOTIDE SEQUENCE [LARGE SCALE GENOMIC DNA]</scope>
    <source>
        <strain evidence="11 12">SC-DP-2</strain>
    </source>
</reference>
<evidence type="ECO:0000256" key="6">
    <source>
        <dbReference type="ARBA" id="ARBA00023187"/>
    </source>
</evidence>
<sequence length="313" mass="35953">MEANYNMKNPAVRRIFKEYKELKASPSQDFLAFPFEEDIFMWHFAVKGPQDTPFAGGLYHGRIILPAEYPYKPPGLIFETKNGRFKTDLKICLSITDYHPESWQPSWGIRTLLTALISFFPVKDASSFGAILKSDETRRQLAKDSQKPFLKVKQINNLLNHPSNNYAKGIGLLYLRYVGKSDTLWDWFSPYFDSEDEVVLTSGPLSKSTTIGKLAESLLKENKYLNTNLPRIPVPIQRKYIKQLDDYERDKKNPKKSRKYEEDSDHGTSIETGINLGLSPVLNLNTIEDHNIKTRVILLVTQKKKTNTMILEG</sequence>
<keyword evidence="6 8" id="KW-0508">mRNA splicing</keyword>
<comment type="subcellular location">
    <subcellularLocation>
        <location evidence="1 8">Nucleus</location>
    </subcellularLocation>
</comment>
<protein>
    <recommendedName>
        <fullName evidence="8">Pre-mRNA-splicing factor 38</fullName>
    </recommendedName>
</protein>
<dbReference type="GO" id="GO:0005681">
    <property type="term" value="C:spliceosomal complex"/>
    <property type="evidence" value="ECO:0007669"/>
    <property type="project" value="UniProtKB-KW"/>
</dbReference>
<dbReference type="STRING" id="133381.A0A2T9ZIW4"/>
<accession>A0A2T9ZIW4</accession>
<keyword evidence="3 8" id="KW-0507">mRNA processing</keyword>